<dbReference type="AlphaFoldDB" id="Q1MPE2"/>
<gene>
    <name evidence="9" type="primary">oppD</name>
    <name evidence="9" type="ordered locus">LI1081</name>
</gene>
<evidence type="ECO:0000313" key="10">
    <source>
        <dbReference type="Proteomes" id="UP000002430"/>
    </source>
</evidence>
<evidence type="ECO:0000256" key="6">
    <source>
        <dbReference type="ARBA" id="ARBA00022840"/>
    </source>
</evidence>
<protein>
    <submittedName>
        <fullName evidence="9">Oligopeptide ABC transporter</fullName>
    </submittedName>
</protein>
<dbReference type="PROSITE" id="PS50893">
    <property type="entry name" value="ABC_TRANSPORTER_2"/>
    <property type="match status" value="1"/>
</dbReference>
<dbReference type="Gene3D" id="3.40.50.300">
    <property type="entry name" value="P-loop containing nucleotide triphosphate hydrolases"/>
    <property type="match status" value="1"/>
</dbReference>
<dbReference type="GO" id="GO:0015833">
    <property type="term" value="P:peptide transport"/>
    <property type="evidence" value="ECO:0007669"/>
    <property type="project" value="InterPro"/>
</dbReference>
<dbReference type="PANTHER" id="PTHR43297">
    <property type="entry name" value="OLIGOPEPTIDE TRANSPORT ATP-BINDING PROTEIN APPD"/>
    <property type="match status" value="1"/>
</dbReference>
<comment type="subcellular location">
    <subcellularLocation>
        <location evidence="1">Cell inner membrane</location>
        <topology evidence="1">Peripheral membrane protein</topology>
    </subcellularLocation>
</comment>
<dbReference type="eggNOG" id="COG0444">
    <property type="taxonomic scope" value="Bacteria"/>
</dbReference>
<evidence type="ECO:0000256" key="4">
    <source>
        <dbReference type="ARBA" id="ARBA00022475"/>
    </source>
</evidence>
<dbReference type="Pfam" id="PF08352">
    <property type="entry name" value="oligo_HPY"/>
    <property type="match status" value="1"/>
</dbReference>
<dbReference type="InterPro" id="IPR050388">
    <property type="entry name" value="ABC_Ni/Peptide_Import"/>
</dbReference>
<dbReference type="Pfam" id="PF00005">
    <property type="entry name" value="ABC_tran"/>
    <property type="match status" value="1"/>
</dbReference>
<reference evidence="9 10" key="1">
    <citation type="submission" date="2005-11" db="EMBL/GenBank/DDBJ databases">
        <title>The complete genome sequence of Lawsonia intracellularis: the causative agent of proliferative enteropathy.</title>
        <authorList>
            <person name="Kaur K."/>
            <person name="Zhang Q."/>
            <person name="Beckler D."/>
            <person name="Munir S."/>
            <person name="Li L."/>
            <person name="Kinsley K."/>
            <person name="Herron L."/>
            <person name="Peterson A."/>
            <person name="May B."/>
            <person name="Singh S."/>
            <person name="Gebhart C."/>
            <person name="Kapur V."/>
        </authorList>
    </citation>
    <scope>NUCLEOTIDE SEQUENCE [LARGE SCALE GENOMIC DNA]</scope>
    <source>
        <strain evidence="9 10">PHE/MN1-00</strain>
    </source>
</reference>
<dbReference type="GO" id="GO:0005524">
    <property type="term" value="F:ATP binding"/>
    <property type="evidence" value="ECO:0007669"/>
    <property type="project" value="UniProtKB-KW"/>
</dbReference>
<evidence type="ECO:0000256" key="7">
    <source>
        <dbReference type="ARBA" id="ARBA00023136"/>
    </source>
</evidence>
<feature type="domain" description="ABC transporter" evidence="8">
    <location>
        <begin position="14"/>
        <end position="263"/>
    </location>
</feature>
<evidence type="ECO:0000256" key="1">
    <source>
        <dbReference type="ARBA" id="ARBA00004417"/>
    </source>
</evidence>
<keyword evidence="6" id="KW-0067">ATP-binding</keyword>
<proteinExistence type="inferred from homology"/>
<name>Q1MPE2_LAWIP</name>
<evidence type="ECO:0000259" key="8">
    <source>
        <dbReference type="PROSITE" id="PS50893"/>
    </source>
</evidence>
<dbReference type="PANTHER" id="PTHR43297:SF2">
    <property type="entry name" value="DIPEPTIDE TRANSPORT ATP-BINDING PROTEIN DPPD"/>
    <property type="match status" value="1"/>
</dbReference>
<dbReference type="HOGENOM" id="CLU_000604_1_23_7"/>
<dbReference type="KEGG" id="lip:LI1081"/>
<keyword evidence="5" id="KW-0547">Nucleotide-binding</keyword>
<evidence type="ECO:0000313" key="9">
    <source>
        <dbReference type="EMBL" id="CAJ55135.1"/>
    </source>
</evidence>
<dbReference type="InterPro" id="IPR013563">
    <property type="entry name" value="Oligopep_ABC_C"/>
</dbReference>
<keyword evidence="4" id="KW-1003">Cell membrane</keyword>
<dbReference type="SUPFAM" id="SSF52540">
    <property type="entry name" value="P-loop containing nucleoside triphosphate hydrolases"/>
    <property type="match status" value="1"/>
</dbReference>
<organism evidence="9 10">
    <name type="scientific">Lawsonia intracellularis (strain PHE/MN1-00)</name>
    <dbReference type="NCBI Taxonomy" id="363253"/>
    <lineage>
        <taxon>Bacteria</taxon>
        <taxon>Pseudomonadati</taxon>
        <taxon>Thermodesulfobacteriota</taxon>
        <taxon>Desulfovibrionia</taxon>
        <taxon>Desulfovibrionales</taxon>
        <taxon>Desulfovibrionaceae</taxon>
        <taxon>Lawsonia</taxon>
    </lineage>
</organism>
<dbReference type="Proteomes" id="UP000002430">
    <property type="component" value="Chromosome"/>
</dbReference>
<dbReference type="RefSeq" id="WP_011527164.1">
    <property type="nucleotide sequence ID" value="NC_008011.1"/>
</dbReference>
<dbReference type="NCBIfam" id="TIGR01727">
    <property type="entry name" value="oligo_HPY"/>
    <property type="match status" value="1"/>
</dbReference>
<dbReference type="EMBL" id="AM180252">
    <property type="protein sequence ID" value="CAJ55135.1"/>
    <property type="molecule type" value="Genomic_DNA"/>
</dbReference>
<dbReference type="SMART" id="SM00382">
    <property type="entry name" value="AAA"/>
    <property type="match status" value="1"/>
</dbReference>
<evidence type="ECO:0000256" key="3">
    <source>
        <dbReference type="ARBA" id="ARBA00022448"/>
    </source>
</evidence>
<dbReference type="STRING" id="363253.LI1081"/>
<dbReference type="InterPro" id="IPR027417">
    <property type="entry name" value="P-loop_NTPase"/>
</dbReference>
<comment type="similarity">
    <text evidence="2">Belongs to the ABC transporter superfamily.</text>
</comment>
<dbReference type="GO" id="GO:0005886">
    <property type="term" value="C:plasma membrane"/>
    <property type="evidence" value="ECO:0007669"/>
    <property type="project" value="UniProtKB-SubCell"/>
</dbReference>
<dbReference type="CDD" id="cd03257">
    <property type="entry name" value="ABC_NikE_OppD_transporters"/>
    <property type="match status" value="1"/>
</dbReference>
<keyword evidence="3" id="KW-0813">Transport</keyword>
<dbReference type="InterPro" id="IPR003439">
    <property type="entry name" value="ABC_transporter-like_ATP-bd"/>
</dbReference>
<sequence>MQQQYLVKQTEYLLQVTDLSVQFNLDTPITILQHIQFCLNKGKTLCLVGESGCGKTMTALALLKLLPEYGRIISGQILFNNKELTQLSEAEIREKRGKDIGMIFQEPMTSLNPVIRVGDQIAEPLIQHLHFSKKDALHKAIELLKIVGISSPEKRILDYPHQLSGGIRQRIMIAMALSCSPSLLIADEPTTALDVTIQRQLLVLLRQLIEKHQMSMLLITHNLGVVAEMADEVCVMYAGEVIENASVYDLFKKPAHPYTQALMNAIPLLKKGKLRLESIPGTVPALGKLPIGCNFRPRCPLAHERCIIKPPSTYIGNNHNVSCWLYN</sequence>
<dbReference type="InterPro" id="IPR003593">
    <property type="entry name" value="AAA+_ATPase"/>
</dbReference>
<evidence type="ECO:0000256" key="5">
    <source>
        <dbReference type="ARBA" id="ARBA00022741"/>
    </source>
</evidence>
<keyword evidence="7" id="KW-0472">Membrane</keyword>
<dbReference type="GO" id="GO:0016887">
    <property type="term" value="F:ATP hydrolysis activity"/>
    <property type="evidence" value="ECO:0007669"/>
    <property type="project" value="InterPro"/>
</dbReference>
<accession>Q1MPE2</accession>
<dbReference type="FunFam" id="3.40.50.300:FF:000016">
    <property type="entry name" value="Oligopeptide ABC transporter ATP-binding component"/>
    <property type="match status" value="1"/>
</dbReference>
<dbReference type="OrthoDB" id="9809450at2"/>
<keyword evidence="10" id="KW-1185">Reference proteome</keyword>
<evidence type="ECO:0000256" key="2">
    <source>
        <dbReference type="ARBA" id="ARBA00005417"/>
    </source>
</evidence>